<evidence type="ECO:0000313" key="2">
    <source>
        <dbReference type="Proteomes" id="UP000820818"/>
    </source>
</evidence>
<accession>A0AAD5KK94</accession>
<name>A0AAD5KK94_9CRUS</name>
<gene>
    <name evidence="1" type="ORF">GHT06_019549</name>
</gene>
<dbReference type="AlphaFoldDB" id="A0AAD5KK94"/>
<dbReference type="EMBL" id="WJBH02000008">
    <property type="protein sequence ID" value="KAI9554277.1"/>
    <property type="molecule type" value="Genomic_DNA"/>
</dbReference>
<keyword evidence="2" id="KW-1185">Reference proteome</keyword>
<sequence>MTTHAGFGEFGSWNLVQILRYGFGTQNSKNMVLCEKWSYVTVFNGLFRETVNDQDLFIELNELSGQSEHLIAEFEKYSQRNNYTRRNPKPTEVWHSLLGNDFNDTRSPRINRQPKLNFFNKNFRKKEHQDLLRRSNPDDKLAYSVPAMFSR</sequence>
<proteinExistence type="predicted"/>
<protein>
    <submittedName>
        <fullName evidence="1">Uncharacterized protein</fullName>
    </submittedName>
</protein>
<organism evidence="1 2">
    <name type="scientific">Daphnia sinensis</name>
    <dbReference type="NCBI Taxonomy" id="1820382"/>
    <lineage>
        <taxon>Eukaryota</taxon>
        <taxon>Metazoa</taxon>
        <taxon>Ecdysozoa</taxon>
        <taxon>Arthropoda</taxon>
        <taxon>Crustacea</taxon>
        <taxon>Branchiopoda</taxon>
        <taxon>Diplostraca</taxon>
        <taxon>Cladocera</taxon>
        <taxon>Anomopoda</taxon>
        <taxon>Daphniidae</taxon>
        <taxon>Daphnia</taxon>
        <taxon>Daphnia similis group</taxon>
    </lineage>
</organism>
<evidence type="ECO:0000313" key="1">
    <source>
        <dbReference type="EMBL" id="KAI9554277.1"/>
    </source>
</evidence>
<reference evidence="1 2" key="1">
    <citation type="submission" date="2022-05" db="EMBL/GenBank/DDBJ databases">
        <title>A multi-omics perspective on studying reproductive biology in Daphnia sinensis.</title>
        <authorList>
            <person name="Jia J."/>
        </authorList>
    </citation>
    <scope>NUCLEOTIDE SEQUENCE [LARGE SCALE GENOMIC DNA]</scope>
    <source>
        <strain evidence="1 2">WSL</strain>
    </source>
</reference>
<dbReference type="Proteomes" id="UP000820818">
    <property type="component" value="Linkage Group LG8"/>
</dbReference>
<comment type="caution">
    <text evidence="1">The sequence shown here is derived from an EMBL/GenBank/DDBJ whole genome shotgun (WGS) entry which is preliminary data.</text>
</comment>